<evidence type="ECO:0000259" key="5">
    <source>
        <dbReference type="PROSITE" id="PS50858"/>
    </source>
</evidence>
<dbReference type="PANTHER" id="PTHR23354">
    <property type="entry name" value="NUCLEOLAR PROTEIN 7/ESTROGEN RECEPTOR COACTIVATOR-RELATED"/>
    <property type="match status" value="1"/>
</dbReference>
<evidence type="ECO:0000313" key="8">
    <source>
        <dbReference type="Proteomes" id="UP000008076"/>
    </source>
</evidence>
<dbReference type="RefSeq" id="XP_001734624.1">
    <property type="nucleotide sequence ID" value="XM_001734572.1"/>
</dbReference>
<evidence type="ECO:0000256" key="4">
    <source>
        <dbReference type="ARBA" id="ARBA00040604"/>
    </source>
</evidence>
<dbReference type="SMART" id="SM00584">
    <property type="entry name" value="TLDc"/>
    <property type="match status" value="1"/>
</dbReference>
<dbReference type="AlphaFoldDB" id="B0E8D3"/>
<dbReference type="InterPro" id="IPR005607">
    <property type="entry name" value="BSD_dom"/>
</dbReference>
<dbReference type="InterPro" id="IPR035925">
    <property type="entry name" value="BSD_dom_sf"/>
</dbReference>
<proteinExistence type="inferred from homology"/>
<dbReference type="OMA" id="NVEYRIC"/>
<organism evidence="8">
    <name type="scientific">Entamoeba dispar (strain ATCC PRA-260 / SAW760)</name>
    <dbReference type="NCBI Taxonomy" id="370354"/>
    <lineage>
        <taxon>Eukaryota</taxon>
        <taxon>Amoebozoa</taxon>
        <taxon>Evosea</taxon>
        <taxon>Archamoebae</taxon>
        <taxon>Mastigamoebida</taxon>
        <taxon>Entamoebidae</taxon>
        <taxon>Entamoeba</taxon>
    </lineage>
</organism>
<dbReference type="PROSITE" id="PS51886">
    <property type="entry name" value="TLDC"/>
    <property type="match status" value="1"/>
</dbReference>
<protein>
    <recommendedName>
        <fullName evidence="4">Oxidation resistance protein 1</fullName>
    </recommendedName>
</protein>
<dbReference type="Proteomes" id="UP000008076">
    <property type="component" value="Unassembled WGS sequence"/>
</dbReference>
<keyword evidence="8" id="KW-1185">Reference proteome</keyword>
<evidence type="ECO:0000259" key="6">
    <source>
        <dbReference type="PROSITE" id="PS51886"/>
    </source>
</evidence>
<evidence type="ECO:0000256" key="3">
    <source>
        <dbReference type="ARBA" id="ARBA00023128"/>
    </source>
</evidence>
<accession>B0E8D3</accession>
<dbReference type="VEuPathDB" id="AmoebaDB:EDI_238260"/>
<dbReference type="SUPFAM" id="SSF140383">
    <property type="entry name" value="BSD domain-like"/>
    <property type="match status" value="1"/>
</dbReference>
<evidence type="ECO:0000256" key="1">
    <source>
        <dbReference type="ARBA" id="ARBA00004173"/>
    </source>
</evidence>
<dbReference type="EMBL" id="DS548146">
    <property type="protein sequence ID" value="EDR29258.1"/>
    <property type="molecule type" value="Genomic_DNA"/>
</dbReference>
<name>B0E8D3_ENTDS</name>
<comment type="subcellular location">
    <subcellularLocation>
        <location evidence="1">Mitochondrion</location>
    </subcellularLocation>
</comment>
<dbReference type="PROSITE" id="PS50858">
    <property type="entry name" value="BSD"/>
    <property type="match status" value="1"/>
</dbReference>
<comment type="similarity">
    <text evidence="2">Belongs to the OXR1 family.</text>
</comment>
<dbReference type="OrthoDB" id="26679at2759"/>
<gene>
    <name evidence="7" type="ORF">EDI_238260</name>
</gene>
<dbReference type="GO" id="GO:0005739">
    <property type="term" value="C:mitochondrion"/>
    <property type="evidence" value="ECO:0007669"/>
    <property type="project" value="UniProtKB-SubCell"/>
</dbReference>
<feature type="domain" description="TLDc" evidence="6">
    <location>
        <begin position="418"/>
        <end position="575"/>
    </location>
</feature>
<dbReference type="eggNOG" id="KOG2372">
    <property type="taxonomic scope" value="Eukaryota"/>
</dbReference>
<dbReference type="Pfam" id="PF07534">
    <property type="entry name" value="TLD"/>
    <property type="match status" value="1"/>
</dbReference>
<dbReference type="GeneID" id="5879540"/>
<dbReference type="KEGG" id="edi:EDI_238260"/>
<feature type="domain" description="BSD" evidence="5">
    <location>
        <begin position="59"/>
        <end position="101"/>
    </location>
</feature>
<evidence type="ECO:0000313" key="7">
    <source>
        <dbReference type="EMBL" id="EDR29258.1"/>
    </source>
</evidence>
<reference evidence="8" key="1">
    <citation type="submission" date="2007-12" db="EMBL/GenBank/DDBJ databases">
        <title>Annotation of Entamoeba dispar SAW760.</title>
        <authorList>
            <person name="Lorenzi H."/>
            <person name="Inman J."/>
            <person name="Schobel S."/>
            <person name="Amedeo P."/>
            <person name="Caler E."/>
        </authorList>
    </citation>
    <scope>NUCLEOTIDE SEQUENCE [LARGE SCALE GENOMIC DNA]</scope>
    <source>
        <strain evidence="8">ATCC PRA-260 / SAW760</strain>
    </source>
</reference>
<sequence>MEPNRFFEPYSKKHILFLLNYQALQPILNTISAQVIYSQPYPTPLEIQAVSPISELLIKHVSYVIVQHPNIHQALIQLVPSVYSDETYFWARYFKLLFLKSNKLGEYSTFIRLRSTDFTPQLQHLMYLKRSLLKEEINDWGRVPLESGITFLANVSNCYEILLVNSTLAKDLINIFILKKNESVDIHSFRRSWLIKNSDEFISVKINQIIRCLYGIKSIQFQFIDSLIKILLEAFEFERTYLIIQSFLIKILYKGIYPFNSFQFDYLILSLNDLVKQNLPNYIIKLEENGIESMTIFNDLLKQMLLPITIHLPTDKKMLLLGSILIYGYPLVLNIILITLQLCDHPPLDVDDFNDFIYTFTREFDHILTRAWLNDVPQHLQYHYFVSYRTEEEYPLFFDSVPQTHLLQSITPSILPNDFLSIEEARLLNSFLPTRIGIIDLEVIFSTTVNGFSLTNLYYQSMSRNPLILLIKAKGKIFGAYMNDSIIISSKYYGNGETFLFSLNPPIKYPATMKNTYFIQTDPARFVFGGGNGMAGLSLDKDLHCFNSRVDTFDNNLFTNSSSFLIDRLEIWTPTLPVSVPTSLNTSVSSSCSSSIRVSLDI</sequence>
<dbReference type="InterPro" id="IPR006571">
    <property type="entry name" value="TLDc_dom"/>
</dbReference>
<dbReference type="PANTHER" id="PTHR23354:SF62">
    <property type="entry name" value="MUSTARD, ISOFORM V"/>
    <property type="match status" value="1"/>
</dbReference>
<keyword evidence="3" id="KW-0496">Mitochondrion</keyword>
<evidence type="ECO:0000256" key="2">
    <source>
        <dbReference type="ARBA" id="ARBA00009540"/>
    </source>
</evidence>